<dbReference type="Proteomes" id="UP000800035">
    <property type="component" value="Unassembled WGS sequence"/>
</dbReference>
<keyword evidence="3" id="KW-1185">Reference proteome</keyword>
<name>A0A6A5UH96_9PLEO</name>
<gene>
    <name evidence="2" type="ORF">CC80DRAFT_487043</name>
</gene>
<proteinExistence type="predicted"/>
<protein>
    <submittedName>
        <fullName evidence="2">Uncharacterized protein</fullName>
    </submittedName>
</protein>
<dbReference type="AlphaFoldDB" id="A0A6A5UH96"/>
<sequence>MRQAIFQPLFLTSTPSLAASKMELQLDASDVVNQDVVAHVVVEEAVDPVAAKELTEFQKTFNLHLPTALKPIKHTSTAVLLLSFDSEAKGSGNLDVTAEVAELEEVLVNDYNFEVENQVITAGQSPQLQVNKYLSVFACEHAKEHALLIIYYAGHGWRSRDTQRKIGFNLHSADPARLESKDAAENSYIKWEMVENILHPIKTDVLVIFDCCDAGYLKNLRSHGRAFEYLVACESARYTHGPGKKSFTAALIWALKELKTGPAFTTKYLREKITRYEHLPPDQRPLSFARLDLPETIWISPMESGLASEGRGISSSKPEPELRKPNCDSVDIRLYFNRRLIPKDAEHIAKMMKPLLQSREFVLNARHVSFIAKSSCKPLRTDPWRKAKTVVLMQKFKKRKQRHDEHDGSDAQHERRRRRIASVVDAARSRHDLDVVDADANRMTPMSDGHTSEGEMVFPQYVEPDLTRLPRTLVPVQAANGIYASDSWTDDSEAYEEE</sequence>
<feature type="region of interest" description="Disordered" evidence="1">
    <location>
        <begin position="396"/>
        <end position="423"/>
    </location>
</feature>
<dbReference type="OrthoDB" id="4760831at2759"/>
<evidence type="ECO:0000313" key="3">
    <source>
        <dbReference type="Proteomes" id="UP000800035"/>
    </source>
</evidence>
<dbReference type="EMBL" id="ML976977">
    <property type="protein sequence ID" value="KAF1963710.1"/>
    <property type="molecule type" value="Genomic_DNA"/>
</dbReference>
<evidence type="ECO:0000256" key="1">
    <source>
        <dbReference type="SAM" id="MobiDB-lite"/>
    </source>
</evidence>
<evidence type="ECO:0000313" key="2">
    <source>
        <dbReference type="EMBL" id="KAF1963710.1"/>
    </source>
</evidence>
<dbReference type="Gene3D" id="3.40.50.1460">
    <property type="match status" value="1"/>
</dbReference>
<feature type="compositionally biased region" description="Basic and acidic residues" evidence="1">
    <location>
        <begin position="402"/>
        <end position="413"/>
    </location>
</feature>
<reference evidence="2" key="1">
    <citation type="journal article" date="2020" name="Stud. Mycol.">
        <title>101 Dothideomycetes genomes: a test case for predicting lifestyles and emergence of pathogens.</title>
        <authorList>
            <person name="Haridas S."/>
            <person name="Albert R."/>
            <person name="Binder M."/>
            <person name="Bloem J."/>
            <person name="Labutti K."/>
            <person name="Salamov A."/>
            <person name="Andreopoulos B."/>
            <person name="Baker S."/>
            <person name="Barry K."/>
            <person name="Bills G."/>
            <person name="Bluhm B."/>
            <person name="Cannon C."/>
            <person name="Castanera R."/>
            <person name="Culley D."/>
            <person name="Daum C."/>
            <person name="Ezra D."/>
            <person name="Gonzalez J."/>
            <person name="Henrissat B."/>
            <person name="Kuo A."/>
            <person name="Liang C."/>
            <person name="Lipzen A."/>
            <person name="Lutzoni F."/>
            <person name="Magnuson J."/>
            <person name="Mondo S."/>
            <person name="Nolan M."/>
            <person name="Ohm R."/>
            <person name="Pangilinan J."/>
            <person name="Park H.-J."/>
            <person name="Ramirez L."/>
            <person name="Alfaro M."/>
            <person name="Sun H."/>
            <person name="Tritt A."/>
            <person name="Yoshinaga Y."/>
            <person name="Zwiers L.-H."/>
            <person name="Turgeon B."/>
            <person name="Goodwin S."/>
            <person name="Spatafora J."/>
            <person name="Crous P."/>
            <person name="Grigoriev I."/>
        </authorList>
    </citation>
    <scope>NUCLEOTIDE SEQUENCE</scope>
    <source>
        <strain evidence="2">CBS 675.92</strain>
    </source>
</reference>
<accession>A0A6A5UH96</accession>
<organism evidence="2 3">
    <name type="scientific">Byssothecium circinans</name>
    <dbReference type="NCBI Taxonomy" id="147558"/>
    <lineage>
        <taxon>Eukaryota</taxon>
        <taxon>Fungi</taxon>
        <taxon>Dikarya</taxon>
        <taxon>Ascomycota</taxon>
        <taxon>Pezizomycotina</taxon>
        <taxon>Dothideomycetes</taxon>
        <taxon>Pleosporomycetidae</taxon>
        <taxon>Pleosporales</taxon>
        <taxon>Massarineae</taxon>
        <taxon>Massarinaceae</taxon>
        <taxon>Byssothecium</taxon>
    </lineage>
</organism>